<dbReference type="EMBL" id="BAABDJ010000001">
    <property type="protein sequence ID" value="GAA3994762.1"/>
    <property type="molecule type" value="Genomic_DNA"/>
</dbReference>
<comment type="caution">
    <text evidence="2">The sequence shown here is derived from an EMBL/GenBank/DDBJ whole genome shotgun (WGS) entry which is preliminary data.</text>
</comment>
<feature type="compositionally biased region" description="Polar residues" evidence="1">
    <location>
        <begin position="84"/>
        <end position="93"/>
    </location>
</feature>
<dbReference type="RefSeq" id="WP_345070288.1">
    <property type="nucleotide sequence ID" value="NZ_BAABDJ010000001.1"/>
</dbReference>
<evidence type="ECO:0000256" key="1">
    <source>
        <dbReference type="SAM" id="MobiDB-lite"/>
    </source>
</evidence>
<evidence type="ECO:0008006" key="4">
    <source>
        <dbReference type="Google" id="ProtNLM"/>
    </source>
</evidence>
<protein>
    <recommendedName>
        <fullName evidence="4">XRE family transcriptional regulator</fullName>
    </recommendedName>
</protein>
<proteinExistence type="predicted"/>
<dbReference type="Proteomes" id="UP001500567">
    <property type="component" value="Unassembled WGS sequence"/>
</dbReference>
<sequence>MIDTTVGQRFIQLISHLGISKNAFAASLDKTATVVQHLVDERNKPGFDLLCKVFEVYPNVSKAWLLQGQGPMLTDASASGEAGATQNAGQPQASERGEDPAAVAKSAAKGGAHALPVGNPVVPVSPAAAAEPAPAATRTEAAVAAVFSAPTAAVPAQAEVLPQVPAAASVTPSTGQESLQAALYAQQLAHQLTVAEMRNQHLLEQQRMMQQMLDLMQRQLAR</sequence>
<keyword evidence="3" id="KW-1185">Reference proteome</keyword>
<accession>A0ABP7RBH2</accession>
<gene>
    <name evidence="2" type="ORF">GCM10022408_01470</name>
</gene>
<evidence type="ECO:0000313" key="3">
    <source>
        <dbReference type="Proteomes" id="UP001500567"/>
    </source>
</evidence>
<feature type="region of interest" description="Disordered" evidence="1">
    <location>
        <begin position="76"/>
        <end position="109"/>
    </location>
</feature>
<reference evidence="3" key="1">
    <citation type="journal article" date="2019" name="Int. J. Syst. Evol. Microbiol.">
        <title>The Global Catalogue of Microorganisms (GCM) 10K type strain sequencing project: providing services to taxonomists for standard genome sequencing and annotation.</title>
        <authorList>
            <consortium name="The Broad Institute Genomics Platform"/>
            <consortium name="The Broad Institute Genome Sequencing Center for Infectious Disease"/>
            <person name="Wu L."/>
            <person name="Ma J."/>
        </authorList>
    </citation>
    <scope>NUCLEOTIDE SEQUENCE [LARGE SCALE GENOMIC DNA]</scope>
    <source>
        <strain evidence="3">JCM 17224</strain>
    </source>
</reference>
<evidence type="ECO:0000313" key="2">
    <source>
        <dbReference type="EMBL" id="GAA3994762.1"/>
    </source>
</evidence>
<organism evidence="2 3">
    <name type="scientific">Hymenobacter fastidiosus</name>
    <dbReference type="NCBI Taxonomy" id="486264"/>
    <lineage>
        <taxon>Bacteria</taxon>
        <taxon>Pseudomonadati</taxon>
        <taxon>Bacteroidota</taxon>
        <taxon>Cytophagia</taxon>
        <taxon>Cytophagales</taxon>
        <taxon>Hymenobacteraceae</taxon>
        <taxon>Hymenobacter</taxon>
    </lineage>
</organism>
<name>A0ABP7RBH2_9BACT</name>